<dbReference type="GO" id="GO:0043527">
    <property type="term" value="C:tRNA methyltransferase complex"/>
    <property type="evidence" value="ECO:0007669"/>
    <property type="project" value="TreeGrafter"/>
</dbReference>
<keyword evidence="4" id="KW-0539">Nucleus</keyword>
<name>A0AAD5SRK6_9FUNG</name>
<dbReference type="EMBL" id="JADGJH010002562">
    <property type="protein sequence ID" value="KAJ3096844.1"/>
    <property type="molecule type" value="Genomic_DNA"/>
</dbReference>
<sequence>MEQVAIHGVFVGQLRTLREEDEMEVAVVAYGTGSVGVNVRTGEVVHGPTGSDAAVDAATVKQAVFASAAPLVAVAADSRAVAVYDASTTPWSRRALLALPKRPSSVAFASDLDLVVADKFGDIYRLPIPPNTNNTNNNNNNNK</sequence>
<organism evidence="5 6">
    <name type="scientific">Physocladia obscura</name>
    <dbReference type="NCBI Taxonomy" id="109957"/>
    <lineage>
        <taxon>Eukaryota</taxon>
        <taxon>Fungi</taxon>
        <taxon>Fungi incertae sedis</taxon>
        <taxon>Chytridiomycota</taxon>
        <taxon>Chytridiomycota incertae sedis</taxon>
        <taxon>Chytridiomycetes</taxon>
        <taxon>Chytridiales</taxon>
        <taxon>Chytriomycetaceae</taxon>
        <taxon>Physocladia</taxon>
    </lineage>
</organism>
<dbReference type="AlphaFoldDB" id="A0AAD5SRK6"/>
<dbReference type="PANTHER" id="PTHR16288">
    <property type="entry name" value="WD40 REPEAT PROTEIN 4"/>
    <property type="match status" value="1"/>
</dbReference>
<dbReference type="GO" id="GO:0036265">
    <property type="term" value="P:RNA (guanine-N7)-methylation"/>
    <property type="evidence" value="ECO:0007669"/>
    <property type="project" value="InterPro"/>
</dbReference>
<proteinExistence type="predicted"/>
<gene>
    <name evidence="5" type="ORF">HK100_005481</name>
</gene>
<dbReference type="Proteomes" id="UP001211907">
    <property type="component" value="Unassembled WGS sequence"/>
</dbReference>
<evidence type="ECO:0000313" key="5">
    <source>
        <dbReference type="EMBL" id="KAJ3096844.1"/>
    </source>
</evidence>
<dbReference type="GO" id="GO:0006400">
    <property type="term" value="P:tRNA modification"/>
    <property type="evidence" value="ECO:0007669"/>
    <property type="project" value="TreeGrafter"/>
</dbReference>
<comment type="caution">
    <text evidence="5">The sequence shown here is derived from an EMBL/GenBank/DDBJ whole genome shotgun (WGS) entry which is preliminary data.</text>
</comment>
<dbReference type="PANTHER" id="PTHR16288:SF0">
    <property type="entry name" value="TRNA (GUANINE-N(7)-)-METHYLTRANSFERASE NON-CATALYTIC SUBUNIT WDR4"/>
    <property type="match status" value="1"/>
</dbReference>
<accession>A0AAD5SRK6</accession>
<evidence type="ECO:0000313" key="6">
    <source>
        <dbReference type="Proteomes" id="UP001211907"/>
    </source>
</evidence>
<evidence type="ECO:0000256" key="4">
    <source>
        <dbReference type="ARBA" id="ARBA00023242"/>
    </source>
</evidence>
<evidence type="ECO:0000256" key="3">
    <source>
        <dbReference type="ARBA" id="ARBA00022737"/>
    </source>
</evidence>
<keyword evidence="6" id="KW-1185">Reference proteome</keyword>
<evidence type="ECO:0000256" key="2">
    <source>
        <dbReference type="ARBA" id="ARBA00022574"/>
    </source>
</evidence>
<dbReference type="InterPro" id="IPR028884">
    <property type="entry name" value="Trm82"/>
</dbReference>
<protein>
    <submittedName>
        <fullName evidence="5">Uncharacterized protein</fullName>
    </submittedName>
</protein>
<dbReference type="GO" id="GO:0005829">
    <property type="term" value="C:cytosol"/>
    <property type="evidence" value="ECO:0007669"/>
    <property type="project" value="TreeGrafter"/>
</dbReference>
<dbReference type="GO" id="GO:0005634">
    <property type="term" value="C:nucleus"/>
    <property type="evidence" value="ECO:0007669"/>
    <property type="project" value="UniProtKB-SubCell"/>
</dbReference>
<keyword evidence="2" id="KW-0853">WD repeat</keyword>
<dbReference type="SUPFAM" id="SSF75011">
    <property type="entry name" value="3-carboxy-cis,cis-mucoante lactonizing enzyme"/>
    <property type="match status" value="1"/>
</dbReference>
<keyword evidence="3" id="KW-0677">Repeat</keyword>
<evidence type="ECO:0000256" key="1">
    <source>
        <dbReference type="ARBA" id="ARBA00004123"/>
    </source>
</evidence>
<reference evidence="5" key="1">
    <citation type="submission" date="2020-05" db="EMBL/GenBank/DDBJ databases">
        <title>Phylogenomic resolution of chytrid fungi.</title>
        <authorList>
            <person name="Stajich J.E."/>
            <person name="Amses K."/>
            <person name="Simmons R."/>
            <person name="Seto K."/>
            <person name="Myers J."/>
            <person name="Bonds A."/>
            <person name="Quandt C.A."/>
            <person name="Barry K."/>
            <person name="Liu P."/>
            <person name="Grigoriev I."/>
            <person name="Longcore J.E."/>
            <person name="James T.Y."/>
        </authorList>
    </citation>
    <scope>NUCLEOTIDE SEQUENCE</scope>
    <source>
        <strain evidence="5">JEL0513</strain>
    </source>
</reference>
<comment type="subcellular location">
    <subcellularLocation>
        <location evidence="1">Nucleus</location>
    </subcellularLocation>
</comment>